<reference evidence="1" key="1">
    <citation type="submission" date="2014-09" db="EMBL/GenBank/DDBJ databases">
        <authorList>
            <person name="Magalhaes I.L.F."/>
            <person name="Oliveira U."/>
            <person name="Santos F.R."/>
            <person name="Vidigal T.H.D.A."/>
            <person name="Brescovit A.D."/>
            <person name="Santos A.J."/>
        </authorList>
    </citation>
    <scope>NUCLEOTIDE SEQUENCE</scope>
    <source>
        <tissue evidence="1">Shoot tissue taken approximately 20 cm above the soil surface</tissue>
    </source>
</reference>
<sequence length="37" mass="4542">MLQASQQLRLDRPRFTYYLIVDQNKFTLNQETRAHFV</sequence>
<dbReference type="AlphaFoldDB" id="A0A0A9FQU6"/>
<protein>
    <submittedName>
        <fullName evidence="1">Uncharacterized protein</fullName>
    </submittedName>
</protein>
<organism evidence="1">
    <name type="scientific">Arundo donax</name>
    <name type="common">Giant reed</name>
    <name type="synonym">Donax arundinaceus</name>
    <dbReference type="NCBI Taxonomy" id="35708"/>
    <lineage>
        <taxon>Eukaryota</taxon>
        <taxon>Viridiplantae</taxon>
        <taxon>Streptophyta</taxon>
        <taxon>Embryophyta</taxon>
        <taxon>Tracheophyta</taxon>
        <taxon>Spermatophyta</taxon>
        <taxon>Magnoliopsida</taxon>
        <taxon>Liliopsida</taxon>
        <taxon>Poales</taxon>
        <taxon>Poaceae</taxon>
        <taxon>PACMAD clade</taxon>
        <taxon>Arundinoideae</taxon>
        <taxon>Arundineae</taxon>
        <taxon>Arundo</taxon>
    </lineage>
</organism>
<name>A0A0A9FQU6_ARUDO</name>
<accession>A0A0A9FQU6</accession>
<dbReference type="EMBL" id="GBRH01183239">
    <property type="protein sequence ID" value="JAE14657.1"/>
    <property type="molecule type" value="Transcribed_RNA"/>
</dbReference>
<proteinExistence type="predicted"/>
<reference evidence="1" key="2">
    <citation type="journal article" date="2015" name="Data Brief">
        <title>Shoot transcriptome of the giant reed, Arundo donax.</title>
        <authorList>
            <person name="Barrero R.A."/>
            <person name="Guerrero F.D."/>
            <person name="Moolhuijzen P."/>
            <person name="Goolsby J.A."/>
            <person name="Tidwell J."/>
            <person name="Bellgard S.E."/>
            <person name="Bellgard M.I."/>
        </authorList>
    </citation>
    <scope>NUCLEOTIDE SEQUENCE</scope>
    <source>
        <tissue evidence="1">Shoot tissue taken approximately 20 cm above the soil surface</tissue>
    </source>
</reference>
<evidence type="ECO:0000313" key="1">
    <source>
        <dbReference type="EMBL" id="JAE14657.1"/>
    </source>
</evidence>